<sequence>MIDEPSKTSTVTAQAEEKLLRETPPVDLAFIVPVALLIGLIAVAWQWILVGIGAIALGLSWKHLERRKREKQAFLKAVFYQLVQANQGYVTSLDLAVKADISGEEAQRYLQECAKEFSADVEVSDRGTLIYCFSTAQTTATETQFATLSQTEFESTIDRQLAELKTRTPVTTVLKPLIQSELAKRFNVHPSTISKKKLNPDFPQWSRTQDPEGIAWCYTAETKLFSPNAVDLNP</sequence>
<evidence type="ECO:0000256" key="1">
    <source>
        <dbReference type="SAM" id="Phobius"/>
    </source>
</evidence>
<organism evidence="2">
    <name type="scientific">Desertifilum tharense IPPAS B-1220</name>
    <dbReference type="NCBI Taxonomy" id="1781255"/>
    <lineage>
        <taxon>Bacteria</taxon>
        <taxon>Bacillati</taxon>
        <taxon>Cyanobacteriota</taxon>
        <taxon>Cyanophyceae</taxon>
        <taxon>Desertifilales</taxon>
        <taxon>Desertifilaceae</taxon>
        <taxon>Desertifilum</taxon>
    </lineage>
</organism>
<keyword evidence="1" id="KW-1133">Transmembrane helix</keyword>
<dbReference type="OrthoDB" id="490216at2"/>
<name>A0A1E5QLP3_9CYAN</name>
<keyword evidence="1" id="KW-0812">Transmembrane</keyword>
<dbReference type="AlphaFoldDB" id="A0A1E5QLP3"/>
<comment type="caution">
    <text evidence="2">The sequence shown here is derived from an EMBL/GenBank/DDBJ whole genome shotgun (WGS) entry which is preliminary data.</text>
</comment>
<dbReference type="RefSeq" id="WP_069966809.1">
    <property type="nucleotide sequence ID" value="NZ_CM124774.1"/>
</dbReference>
<reference evidence="2" key="1">
    <citation type="submission" date="2016-09" db="EMBL/GenBank/DDBJ databases">
        <title>Draft genome of thermotolerant cyanobacterium Desertifilum sp. strain IPPAS B-1220.</title>
        <authorList>
            <person name="Sinetova M.A."/>
            <person name="Bolakhan K."/>
            <person name="Zayadan B.K."/>
            <person name="Mironov K.S."/>
            <person name="Ustinova V."/>
            <person name="Kupriyanova E.V."/>
            <person name="Sidorov R.A."/>
            <person name="Skrypnik A.N."/>
            <person name="Gogoleva N.E."/>
            <person name="Gogolev Y.V."/>
            <person name="Los D.A."/>
        </authorList>
    </citation>
    <scope>NUCLEOTIDE SEQUENCE [LARGE SCALE GENOMIC DNA]</scope>
    <source>
        <strain evidence="2">IPPAS B-1220</strain>
    </source>
</reference>
<evidence type="ECO:0000313" key="2">
    <source>
        <dbReference type="EMBL" id="OEJ75596.1"/>
    </source>
</evidence>
<gene>
    <name evidence="2" type="ORF">BH720_08775</name>
</gene>
<protein>
    <submittedName>
        <fullName evidence="2">Uncharacterized protein</fullName>
    </submittedName>
</protein>
<feature type="transmembrane region" description="Helical" evidence="1">
    <location>
        <begin position="28"/>
        <end position="61"/>
    </location>
</feature>
<keyword evidence="1" id="KW-0472">Membrane</keyword>
<dbReference type="STRING" id="1781255.BH720_08775"/>
<proteinExistence type="predicted"/>
<accession>A0A1E5QLP3</accession>
<dbReference type="EMBL" id="MJGC01000048">
    <property type="protein sequence ID" value="OEJ75596.1"/>
    <property type="molecule type" value="Genomic_DNA"/>
</dbReference>